<dbReference type="GO" id="GO:0003700">
    <property type="term" value="F:DNA-binding transcription factor activity"/>
    <property type="evidence" value="ECO:0007669"/>
    <property type="project" value="InterPro"/>
</dbReference>
<accession>A0A1W2VN07</accession>
<accession>Q75UK3</accession>
<evidence type="ECO:0000256" key="1">
    <source>
        <dbReference type="ARBA" id="ARBA00004123"/>
    </source>
</evidence>
<evidence type="ECO:0000259" key="9">
    <source>
        <dbReference type="PROSITE" id="PS50252"/>
    </source>
</evidence>
<comment type="subcellular location">
    <subcellularLocation>
        <location evidence="1 7">Nucleus</location>
    </subcellularLocation>
</comment>
<feature type="compositionally biased region" description="Polar residues" evidence="8">
    <location>
        <begin position="299"/>
        <end position="311"/>
    </location>
</feature>
<dbReference type="RefSeq" id="NP_001027587.1">
    <property type="nucleotide sequence ID" value="NM_001032415.1"/>
</dbReference>
<dbReference type="PROSITE" id="PS01283">
    <property type="entry name" value="TBOX_1"/>
    <property type="match status" value="1"/>
</dbReference>
<keyword evidence="6 7" id="KW-0539">Nucleus</keyword>
<dbReference type="GO" id="GO:0045893">
    <property type="term" value="P:positive regulation of DNA-templated transcription"/>
    <property type="evidence" value="ECO:0007669"/>
    <property type="project" value="InterPro"/>
</dbReference>
<keyword evidence="4 7" id="KW-0238">DNA-binding</keyword>
<dbReference type="FunFam" id="2.60.40.820:FF:000010">
    <property type="entry name" value="T-box transcription factor TBX6"/>
    <property type="match status" value="1"/>
</dbReference>
<dbReference type="SMART" id="SM00425">
    <property type="entry name" value="TBOX"/>
    <property type="match status" value="1"/>
</dbReference>
<protein>
    <submittedName>
        <fullName evidence="10">T-box transcription factor Ci-Tbx6a</fullName>
    </submittedName>
</protein>
<dbReference type="GO" id="GO:0000978">
    <property type="term" value="F:RNA polymerase II cis-regulatory region sequence-specific DNA binding"/>
    <property type="evidence" value="ECO:0007669"/>
    <property type="project" value="InterPro"/>
</dbReference>
<feature type="domain" description="T-box" evidence="9">
    <location>
        <begin position="117"/>
        <end position="296"/>
    </location>
</feature>
<dbReference type="SUPFAM" id="SSF49417">
    <property type="entry name" value="p53-like transcription factors"/>
    <property type="match status" value="1"/>
</dbReference>
<evidence type="ECO:0000313" key="10">
    <source>
        <dbReference type="EMBL" id="BAD13505.1"/>
    </source>
</evidence>
<dbReference type="Gene3D" id="2.60.40.820">
    <property type="entry name" value="Transcription factor, T-box"/>
    <property type="match status" value="1"/>
</dbReference>
<evidence type="ECO:0000256" key="2">
    <source>
        <dbReference type="ARBA" id="ARBA00022473"/>
    </source>
</evidence>
<dbReference type="GO" id="GO:0005634">
    <property type="term" value="C:nucleus"/>
    <property type="evidence" value="ECO:0007669"/>
    <property type="project" value="UniProtKB-SubCell"/>
</dbReference>
<dbReference type="EMBL" id="AB125963">
    <property type="protein sequence ID" value="BAD13505.1"/>
    <property type="molecule type" value="mRNA"/>
</dbReference>
<keyword evidence="3" id="KW-0805">Transcription regulation</keyword>
<evidence type="ECO:0000256" key="6">
    <source>
        <dbReference type="ARBA" id="ARBA00023242"/>
    </source>
</evidence>
<dbReference type="InterPro" id="IPR018186">
    <property type="entry name" value="TF_T-box_CS"/>
</dbReference>
<keyword evidence="2" id="KW-0217">Developmental protein</keyword>
<dbReference type="InterPro" id="IPR036960">
    <property type="entry name" value="T-box_sf"/>
</dbReference>
<dbReference type="OrthoDB" id="7442607at2759"/>
<reference evidence="10" key="1">
    <citation type="journal article" date="2004" name="Dev. Dyn.">
        <title>T-box genes in the ascidian Ciona intestinalis: characterization of cDNAs and spatial expression.</title>
        <authorList>
            <person name="Takatori N."/>
            <person name="Hotta K."/>
            <person name="Mochizuki Y."/>
            <person name="Satoh G."/>
            <person name="Mitani Y."/>
            <person name="Satoh N."/>
            <person name="Satou Y."/>
            <person name="Takahashi H."/>
        </authorList>
    </citation>
    <scope>NUCLEOTIDE SEQUENCE</scope>
</reference>
<organism evidence="10">
    <name type="scientific">Ciona intestinalis</name>
    <name type="common">Transparent sea squirt</name>
    <name type="synonym">Ascidia intestinalis</name>
    <dbReference type="NCBI Taxonomy" id="7719"/>
    <lineage>
        <taxon>Eukaryota</taxon>
        <taxon>Metazoa</taxon>
        <taxon>Chordata</taxon>
        <taxon>Tunicata</taxon>
        <taxon>Ascidiacea</taxon>
        <taxon>Phlebobranchia</taxon>
        <taxon>Cionidae</taxon>
        <taxon>Ciona</taxon>
    </lineage>
</organism>
<dbReference type="InterPro" id="IPR008967">
    <property type="entry name" value="p53-like_TF_DNA-bd_sf"/>
</dbReference>
<proteinExistence type="evidence at transcript level"/>
<evidence type="ECO:0000256" key="8">
    <source>
        <dbReference type="SAM" id="MobiDB-lite"/>
    </source>
</evidence>
<dbReference type="PANTHER" id="PTHR11267:SF204">
    <property type="entry name" value="SPADETAIL"/>
    <property type="match status" value="1"/>
</dbReference>
<sequence length="524" mass="59424">MEERSCLRKTGDMLDVNTSSNLTEMVAPAAVCNFRPDLNTSGLREMPYARNLQRPRGEPLLEQSNPYISKFDSNPNSGSILTVDSSHPPNLSGGIYRQHSFTNAPTLNPDANLKVELCDRKLWQEFSNVGTEMIVTKAGRRMFPGYRVNISGMEPDANYCVMMDIVNVDEHRYKFQQGEWMVAGKGELHSPQRMFLHPDSPSPGRKWMNDIISFYKIKLSNSVNGRSTDKIVLNSMHRYQPRIHIVRTDDVNTLHLQPMSTFAFPQTVFVTVTAYQNGQVTKLKINNNPFAKGFRDNGGRSNKTNRSSSGRGSIGLVQPSNEEENTKEPHSEETRNSQTRKRKANKLEYPIESEHKLMHYSYQSEYNTNKTVPLDRLNTAAVVGATTGYPFYSYPQAIHHTPTAPHPLLHYPPPMRNLFSEQSHEPASTLPLSRFGIPPTYEYHNLYNPFHFQIPNPSTHTPFVPVSGVTSETEQKYDFPSKHDLDSSTLTNTSPTNAQSIYSMLHANTNWNNPFNVSKTNSEY</sequence>
<dbReference type="InterPro" id="IPR001699">
    <property type="entry name" value="TF_T-box"/>
</dbReference>
<dbReference type="CTD" id="445585"/>
<dbReference type="GeneID" id="445585"/>
<dbReference type="AlphaFoldDB" id="Q75UK3"/>
<evidence type="ECO:0000256" key="4">
    <source>
        <dbReference type="ARBA" id="ARBA00023125"/>
    </source>
</evidence>
<evidence type="ECO:0000256" key="7">
    <source>
        <dbReference type="PROSITE-ProRule" id="PRU00201"/>
    </source>
</evidence>
<feature type="region of interest" description="Disordered" evidence="8">
    <location>
        <begin position="288"/>
        <end position="347"/>
    </location>
</feature>
<evidence type="ECO:0000256" key="3">
    <source>
        <dbReference type="ARBA" id="ARBA00023015"/>
    </source>
</evidence>
<dbReference type="PRINTS" id="PR00937">
    <property type="entry name" value="TBOX"/>
</dbReference>
<dbReference type="Pfam" id="PF00907">
    <property type="entry name" value="T-box"/>
    <property type="match status" value="1"/>
</dbReference>
<dbReference type="InterPro" id="IPR046360">
    <property type="entry name" value="T-box_DNA-bd"/>
</dbReference>
<feature type="compositionally biased region" description="Basic and acidic residues" evidence="8">
    <location>
        <begin position="324"/>
        <end position="335"/>
    </location>
</feature>
<name>Q75UK3_CIOIN</name>
<gene>
    <name evidence="10" type="primary">Ci-Tbx6a</name>
</gene>
<dbReference type="PROSITE" id="PS50252">
    <property type="entry name" value="TBOX_3"/>
    <property type="match status" value="1"/>
</dbReference>
<keyword evidence="5" id="KW-0804">Transcription</keyword>
<feature type="DNA-binding region" description="T-box" evidence="7">
    <location>
        <begin position="122"/>
        <end position="296"/>
    </location>
</feature>
<evidence type="ECO:0000256" key="5">
    <source>
        <dbReference type="ARBA" id="ARBA00023163"/>
    </source>
</evidence>
<dbReference type="PANTHER" id="PTHR11267">
    <property type="entry name" value="T-BOX PROTEIN-RELATED"/>
    <property type="match status" value="1"/>
</dbReference>
<dbReference type="KEGG" id="cin:445585"/>
<dbReference type="PROSITE" id="PS01264">
    <property type="entry name" value="TBOX_2"/>
    <property type="match status" value="1"/>
</dbReference>